<protein>
    <submittedName>
        <fullName evidence="2">LamG domain-containing protein</fullName>
    </submittedName>
</protein>
<dbReference type="AlphaFoldDB" id="A0A934VPI2"/>
<organism evidence="2 3">
    <name type="scientific">Luteolibacter pohnpeiensis</name>
    <dbReference type="NCBI Taxonomy" id="454153"/>
    <lineage>
        <taxon>Bacteria</taxon>
        <taxon>Pseudomonadati</taxon>
        <taxon>Verrucomicrobiota</taxon>
        <taxon>Verrucomicrobiia</taxon>
        <taxon>Verrucomicrobiales</taxon>
        <taxon>Verrucomicrobiaceae</taxon>
        <taxon>Luteolibacter</taxon>
    </lineage>
</organism>
<dbReference type="Pfam" id="PF13385">
    <property type="entry name" value="Laminin_G_3"/>
    <property type="match status" value="1"/>
</dbReference>
<sequence>MKNPNNRNKFLLASAAMALSLPLAVQNAGASVVNLYTFNDGTANDSVGGQNAVAINSPVISGGSVTLANSGLNNANGSTQYIDLPNGLISTASSGGTSGAFSFSIWFIATESRNWATPLSFGTTDGGENAASGAGSSDYIQLIPDTDGGSPSNTFRLTAHSAAGSELGVSQAQDQTAPLNTLINVVGVYDLSAAAGSQQSFYVNGVLVGSSDLPAGLDINTFTNNNNWLGRGQWDGDGAWVGSIDELAIYDNAVDATDAANIYAAGPVAVPEPSAAALMLGAAAAASLRRRRA</sequence>
<dbReference type="EMBL" id="JAENIJ010000002">
    <property type="protein sequence ID" value="MBK1881031.1"/>
    <property type="molecule type" value="Genomic_DNA"/>
</dbReference>
<reference evidence="2" key="1">
    <citation type="submission" date="2021-01" db="EMBL/GenBank/DDBJ databases">
        <title>Modified the classification status of verrucomicrobia.</title>
        <authorList>
            <person name="Feng X."/>
        </authorList>
    </citation>
    <scope>NUCLEOTIDE SEQUENCE</scope>
    <source>
        <strain evidence="2">KCTC 22041</strain>
    </source>
</reference>
<dbReference type="NCBIfam" id="TIGR02595">
    <property type="entry name" value="PEP_CTERM"/>
    <property type="match status" value="1"/>
</dbReference>
<keyword evidence="1" id="KW-0732">Signal</keyword>
<evidence type="ECO:0000256" key="1">
    <source>
        <dbReference type="SAM" id="SignalP"/>
    </source>
</evidence>
<dbReference type="Proteomes" id="UP000603141">
    <property type="component" value="Unassembled WGS sequence"/>
</dbReference>
<feature type="chain" id="PRO_5038002667" evidence="1">
    <location>
        <begin position="31"/>
        <end position="293"/>
    </location>
</feature>
<gene>
    <name evidence="2" type="ORF">JIN85_01315</name>
</gene>
<dbReference type="InterPro" id="IPR013320">
    <property type="entry name" value="ConA-like_dom_sf"/>
</dbReference>
<keyword evidence="3" id="KW-1185">Reference proteome</keyword>
<accession>A0A934VPI2</accession>
<dbReference type="InterPro" id="IPR013424">
    <property type="entry name" value="Ice-binding_C"/>
</dbReference>
<dbReference type="SUPFAM" id="SSF49899">
    <property type="entry name" value="Concanavalin A-like lectins/glucanases"/>
    <property type="match status" value="1"/>
</dbReference>
<dbReference type="RefSeq" id="WP_200267181.1">
    <property type="nucleotide sequence ID" value="NZ_JAENIJ010000002.1"/>
</dbReference>
<feature type="signal peptide" evidence="1">
    <location>
        <begin position="1"/>
        <end position="30"/>
    </location>
</feature>
<dbReference type="Gene3D" id="2.60.120.200">
    <property type="match status" value="1"/>
</dbReference>
<evidence type="ECO:0000313" key="3">
    <source>
        <dbReference type="Proteomes" id="UP000603141"/>
    </source>
</evidence>
<evidence type="ECO:0000313" key="2">
    <source>
        <dbReference type="EMBL" id="MBK1881031.1"/>
    </source>
</evidence>
<comment type="caution">
    <text evidence="2">The sequence shown here is derived from an EMBL/GenBank/DDBJ whole genome shotgun (WGS) entry which is preliminary data.</text>
</comment>
<proteinExistence type="predicted"/>
<name>A0A934VPI2_9BACT</name>